<name>A0ABS8S419_DATST</name>
<gene>
    <name evidence="1" type="ORF">HAX54_022424</name>
</gene>
<evidence type="ECO:0008006" key="3">
    <source>
        <dbReference type="Google" id="ProtNLM"/>
    </source>
</evidence>
<organism evidence="1 2">
    <name type="scientific">Datura stramonium</name>
    <name type="common">Jimsonweed</name>
    <name type="synonym">Common thornapple</name>
    <dbReference type="NCBI Taxonomy" id="4076"/>
    <lineage>
        <taxon>Eukaryota</taxon>
        <taxon>Viridiplantae</taxon>
        <taxon>Streptophyta</taxon>
        <taxon>Embryophyta</taxon>
        <taxon>Tracheophyta</taxon>
        <taxon>Spermatophyta</taxon>
        <taxon>Magnoliopsida</taxon>
        <taxon>eudicotyledons</taxon>
        <taxon>Gunneridae</taxon>
        <taxon>Pentapetalae</taxon>
        <taxon>asterids</taxon>
        <taxon>lamiids</taxon>
        <taxon>Solanales</taxon>
        <taxon>Solanaceae</taxon>
        <taxon>Solanoideae</taxon>
        <taxon>Datureae</taxon>
        <taxon>Datura</taxon>
    </lineage>
</organism>
<protein>
    <recommendedName>
        <fullName evidence="3">NPH3 domain-containing protein</fullName>
    </recommendedName>
</protein>
<comment type="caution">
    <text evidence="1">The sequence shown here is derived from an EMBL/GenBank/DDBJ whole genome shotgun (WGS) entry which is preliminary data.</text>
</comment>
<proteinExistence type="predicted"/>
<evidence type="ECO:0000313" key="2">
    <source>
        <dbReference type="Proteomes" id="UP000823775"/>
    </source>
</evidence>
<evidence type="ECO:0000313" key="1">
    <source>
        <dbReference type="EMBL" id="MCD7453865.1"/>
    </source>
</evidence>
<dbReference type="Proteomes" id="UP000823775">
    <property type="component" value="Unassembled WGS sequence"/>
</dbReference>
<reference evidence="1 2" key="1">
    <citation type="journal article" date="2021" name="BMC Genomics">
        <title>Datura genome reveals duplications of psychoactive alkaloid biosynthetic genes and high mutation rate following tissue culture.</title>
        <authorList>
            <person name="Rajewski A."/>
            <person name="Carter-House D."/>
            <person name="Stajich J."/>
            <person name="Litt A."/>
        </authorList>
    </citation>
    <scope>NUCLEOTIDE SEQUENCE [LARGE SCALE GENOMIC DNA]</scope>
    <source>
        <strain evidence="1">AR-01</strain>
    </source>
</reference>
<accession>A0ABS8S419</accession>
<dbReference type="EMBL" id="JACEIK010000270">
    <property type="protein sequence ID" value="MCD7453865.1"/>
    <property type="molecule type" value="Genomic_DNA"/>
</dbReference>
<sequence>MIESLLHTYAACKLEEVVERSKKAVSVQDKSTLPQMLMLVVCPLKFLDHLSRKTEILSQVELDLAIGVAAACAEEAAVRAKKHALYSAQLESKLEELLLNAPKRLSACRINQLSPKMLIFVVRPLKLLDQLSGKTETLSQDDDHNLLKSEDIGHPGSEACNKRKKINEGKKLNADVGHPGSEVCNKRQKINVGKKLDGDGPSWDLITQSEDKRLSMGIDIYCSVEDV</sequence>
<keyword evidence="2" id="KW-1185">Reference proteome</keyword>